<sequence length="373" mass="42346">MTKVQIRRLDDYNLPPLQEAVDEFLNQEFNSHWKHSKKVLLKPNLLGAFPPERAVTTHPALLEALILYFLDLGKEVWIGDSPGGTANVEKVWQTCGLQDLAERYPVRLLNLSTTGYRELIYEDISVKISDILWNFGIIINIGKLKTHSLVGFTGALKNLFGLVPGLAKSDYHRLYPNTNDFCRLLVAIYQLTKEYISYSFIDGILGMDGPGPSAGRVRKFGLLLGSKSISSLDYVASKLMGFKLKDVPYLWDALHKDGQLISDIQIPTSFQDFKLPDVDIRTVKMSNKFLRYVPRIVRYPFQRLYDRRPIIASRCQKCSICVKSCPAKAISPPDKINFPVIDRKKCIKCLCCHEMCPYEAIDIHKTLLAKMVG</sequence>
<reference evidence="1" key="1">
    <citation type="submission" date="2019-03" db="EMBL/GenBank/DDBJ databases">
        <title>Candidatus Syntrophosphaera thermopropionivorans: a novel player in syntrophic propionate oxidation during anaerobic digestion.</title>
        <authorList>
            <person name="Dyksma S."/>
        </authorList>
    </citation>
    <scope>NUCLEOTIDE SEQUENCE</scope>
    <source>
        <strain evidence="1">W5</strain>
    </source>
</reference>
<dbReference type="EMBL" id="SMOG01000001">
    <property type="protein sequence ID" value="TDF74522.1"/>
    <property type="molecule type" value="Genomic_DNA"/>
</dbReference>
<evidence type="ECO:0000313" key="2">
    <source>
        <dbReference type="Proteomes" id="UP000294588"/>
    </source>
</evidence>
<gene>
    <name evidence="1" type="ORF">E0946_00085</name>
</gene>
<proteinExistence type="predicted"/>
<dbReference type="Proteomes" id="UP000294588">
    <property type="component" value="Unassembled WGS sequence"/>
</dbReference>
<protein>
    <submittedName>
        <fullName evidence="1">DUF362 domain-containing protein</fullName>
    </submittedName>
</protein>
<organism evidence="1 2">
    <name type="scientific">Candidatus Syntrophosphaera thermopropionivorans</name>
    <dbReference type="NCBI Taxonomy" id="2593015"/>
    <lineage>
        <taxon>Bacteria</taxon>
        <taxon>Pseudomonadati</taxon>
        <taxon>Candidatus Cloacimonadota</taxon>
        <taxon>Candidatus Cloacimonadia</taxon>
        <taxon>Candidatus Cloacimonadales</taxon>
        <taxon>Candidatus Cloacimonadaceae</taxon>
        <taxon>Candidatus Syntrophosphaera</taxon>
    </lineage>
</organism>
<accession>A0AC61QKN7</accession>
<keyword evidence="2" id="KW-1185">Reference proteome</keyword>
<name>A0AC61QKN7_9BACT</name>
<evidence type="ECO:0000313" key="1">
    <source>
        <dbReference type="EMBL" id="TDF74522.1"/>
    </source>
</evidence>
<comment type="caution">
    <text evidence="1">The sequence shown here is derived from an EMBL/GenBank/DDBJ whole genome shotgun (WGS) entry which is preliminary data.</text>
</comment>